<evidence type="ECO:0000313" key="2">
    <source>
        <dbReference type="Proteomes" id="UP000002747"/>
    </source>
</evidence>
<evidence type="ECO:0000313" key="1">
    <source>
        <dbReference type="EMBL" id="CAQ82331.1"/>
    </source>
</evidence>
<sequence>MVFSVFISKGILDYAEYHHARQADTTQYCVRGGLYRINMVIARSPAYFKQENGELKKSN</sequence>
<name>C7BHG3_PHOAA</name>
<gene>
    <name evidence="1" type="ordered locus">PAU_00238</name>
</gene>
<dbReference type="AlphaFoldDB" id="C7BHG3"/>
<proteinExistence type="predicted"/>
<dbReference type="Proteomes" id="UP000002747">
    <property type="component" value="Chromosome"/>
</dbReference>
<protein>
    <submittedName>
        <fullName evidence="1">Uncharacterized protein</fullName>
    </submittedName>
</protein>
<reference evidence="1 2" key="1">
    <citation type="journal article" date="2009" name="BMC Genomics">
        <title>Comparative genomics of the emerging human pathogen Photorhabdus asymbiotica with the insect pathogen Photorhabdus luminescens.</title>
        <authorList>
            <person name="Wilkinson P."/>
            <person name="Waterfield N.R."/>
            <person name="Crossman L."/>
            <person name="Corton C."/>
            <person name="Sanchez-Contreras M."/>
            <person name="Vlisidou I."/>
            <person name="Barron A."/>
            <person name="Bignell A."/>
            <person name="Clark L."/>
            <person name="Ormond D."/>
            <person name="Mayho M."/>
            <person name="Bason N."/>
            <person name="Smith F."/>
            <person name="Simmonds M."/>
            <person name="Churcher C."/>
            <person name="Harris D."/>
            <person name="Thompson N.R."/>
            <person name="Quail M."/>
            <person name="Parkhill J."/>
            <person name="ffrench-Constant R.H."/>
        </authorList>
    </citation>
    <scope>NUCLEOTIDE SEQUENCE [LARGE SCALE GENOMIC DNA]</scope>
    <source>
        <strain evidence="2">ATCC 43949 / 3105-77</strain>
    </source>
</reference>
<dbReference type="KEGG" id="pay:PAU_00238"/>
<organism evidence="1 2">
    <name type="scientific">Photorhabdus asymbiotica subsp. asymbiotica (strain ATCC 43949 / 3105-77)</name>
    <name type="common">Xenorhabdus luminescens (strain 2)</name>
    <dbReference type="NCBI Taxonomy" id="553480"/>
    <lineage>
        <taxon>Bacteria</taxon>
        <taxon>Pseudomonadati</taxon>
        <taxon>Pseudomonadota</taxon>
        <taxon>Gammaproteobacteria</taxon>
        <taxon>Enterobacterales</taxon>
        <taxon>Morganellaceae</taxon>
        <taxon>Photorhabdus</taxon>
    </lineage>
</organism>
<dbReference type="EMBL" id="FM162591">
    <property type="protein sequence ID" value="CAQ82331.1"/>
    <property type="molecule type" value="Genomic_DNA"/>
</dbReference>
<accession>C7BHG3</accession>